<dbReference type="EMBL" id="SKBM01000010">
    <property type="protein sequence ID" value="TCZ61269.1"/>
    <property type="molecule type" value="Genomic_DNA"/>
</dbReference>
<reference evidence="1 2" key="1">
    <citation type="submission" date="2019-03" db="EMBL/GenBank/DDBJ databases">
        <title>Paracraurococcus aquatilis NE82 genome sequence.</title>
        <authorList>
            <person name="Zhao Y."/>
            <person name="Du Z."/>
        </authorList>
    </citation>
    <scope>NUCLEOTIDE SEQUENCE [LARGE SCALE GENOMIC DNA]</scope>
    <source>
        <strain evidence="1 2">NE82</strain>
    </source>
</reference>
<dbReference type="AlphaFoldDB" id="A0A4V2WL51"/>
<keyword evidence="2" id="KW-1185">Reference proteome</keyword>
<evidence type="ECO:0000313" key="2">
    <source>
        <dbReference type="Proteomes" id="UP000295023"/>
    </source>
</evidence>
<evidence type="ECO:0000313" key="1">
    <source>
        <dbReference type="EMBL" id="TCZ61269.1"/>
    </source>
</evidence>
<name>A0A4V2WL51_9PROT</name>
<comment type="caution">
    <text evidence="1">The sequence shown here is derived from an EMBL/GenBank/DDBJ whole genome shotgun (WGS) entry which is preliminary data.</text>
</comment>
<dbReference type="Proteomes" id="UP000295023">
    <property type="component" value="Unassembled WGS sequence"/>
</dbReference>
<dbReference type="RefSeq" id="WP_132289077.1">
    <property type="nucleotide sequence ID" value="NZ_SKBM01000010.1"/>
</dbReference>
<gene>
    <name evidence="1" type="ORF">EXY23_12025</name>
</gene>
<organism evidence="1 2">
    <name type="scientific">Roseicella aquatilis</name>
    <dbReference type="NCBI Taxonomy" id="2527868"/>
    <lineage>
        <taxon>Bacteria</taxon>
        <taxon>Pseudomonadati</taxon>
        <taxon>Pseudomonadota</taxon>
        <taxon>Alphaproteobacteria</taxon>
        <taxon>Acetobacterales</taxon>
        <taxon>Roseomonadaceae</taxon>
        <taxon>Roseicella</taxon>
    </lineage>
</organism>
<sequence length="193" mass="20518">MADARQRFLAAHLPADATDQARTVAARFALVAAAGEMAADMGVLPWPQGEAERAAAAGLAAWLSDRGGAASGEDAAAVQAVRAFIERHGEARFGLIGHDPDGLRVMEGDGRPVANRAGWRLRPRKEGEGWRFLFLPEVWRGEVCAGLDPAEAARALQRAGLLTPGEGKNLARKERVPGHDQPRVYVVAGSILD</sequence>
<dbReference type="OrthoDB" id="784829at2"/>
<accession>A0A4V2WL51</accession>
<protein>
    <submittedName>
        <fullName evidence="1">Uncharacterized protein</fullName>
    </submittedName>
</protein>
<proteinExistence type="predicted"/>